<evidence type="ECO:0000313" key="11">
    <source>
        <dbReference type="Proteomes" id="UP000730482"/>
    </source>
</evidence>
<dbReference type="SMART" id="SM00944">
    <property type="entry name" value="Pro-kuma_activ"/>
    <property type="match status" value="1"/>
</dbReference>
<feature type="signal peptide" evidence="8">
    <location>
        <begin position="1"/>
        <end position="35"/>
    </location>
</feature>
<dbReference type="PROSITE" id="PS00138">
    <property type="entry name" value="SUBTILASE_SER"/>
    <property type="match status" value="1"/>
</dbReference>
<dbReference type="PROSITE" id="PS51695">
    <property type="entry name" value="SEDOLISIN"/>
    <property type="match status" value="1"/>
</dbReference>
<dbReference type="InterPro" id="IPR007253">
    <property type="entry name" value="Cell_wall-bd_2"/>
</dbReference>
<sequence>MSSAAKKQRSKILTIGSIPMATAVVAAFGMSTAYAQTNDTTNNGHTDSLGRVALADTQPSWATPSAEKGAVPASQTISTRIFLAGQNQDQMTALAQAVADPSSPQYHKYLTPAQIQSQFGVTAAQVKTVTDWAAESGLKVTNIGDGWVDTQGAASTVQAAFGTTLANYTASDGQTHYAPSTAAMVPAKVASVIAGVSGLSDTPHINAPASAPASAPAAASAPASTAKTKPSYTTYGSNGCSTYWGQNSVAGYPLPVCGYSPSQIRSAYGEANSGLTGKGATVAILDAYASPTMASDAATYNSQFHEPQFKPGQYREASNPAAFNHQADCDPTKWAGEETMDVEAVHAMAPDANILYVAANSCEDNDLLASLSWIVNTHAADIVSASMDGVQHTTLGNEDPATRAAYDRIFMKGALEGIGFNYSTGDCGDDNPANAATGGNCQPNSARKQTEWPSSSAWVTAVGGTTLGIDSKGNNQFEEPYGSWLTPVTTTGQNYPNGQFEAGGGGGTSEDIPQPFYQRGVVPAAMADTLPTGARAKGPMRTTPDVAMDADGNTGLATFQTVNGGPDWEAGGGTSLSAPLFAATEALQMQAHGGVAPGFENPTIYANAGKFHQVTKNGGLAVIYPDYQGTPEMKTSRLDILGQDTSLQAAPGYNEATGVGSATLGFVQAPYDENRVGRISGADRYQTGIQISQQQYPGNGSANAVVLATGENFPDALAGVPLSKKVGGPLLLTPGKVPDAQVINEIHRVLKPGGTVYVLGGTAAVTPAVVNALHLPANQVQRIGGVNRYDTSVKIANALGNPSHVVLATGNGFADALAAGPYASTVFADNGAPAAILLTNDRTMTPAVAALAHSAKAVSAVGVQAVTAAANAHIPNVTGFAGSDRYDSAARVAATFHGEHTAGVATGLTFADALTGAAQLAQVGGPLVLTNVNSLPAFSANALHGINASLGGSGLIEIFGGPAAISVPTENAIAAAAGAIVEG</sequence>
<keyword evidence="8" id="KW-0732">Signal</keyword>
<keyword evidence="6" id="KW-0106">Calcium</keyword>
<dbReference type="PANTHER" id="PTHR14218">
    <property type="entry name" value="PROTEASE S8 TRIPEPTIDYL PEPTIDASE I CLN2"/>
    <property type="match status" value="1"/>
</dbReference>
<evidence type="ECO:0000256" key="2">
    <source>
        <dbReference type="ARBA" id="ARBA00022670"/>
    </source>
</evidence>
<keyword evidence="5" id="KW-0720">Serine protease</keyword>
<feature type="chain" id="PRO_5045364163" evidence="8">
    <location>
        <begin position="36"/>
        <end position="983"/>
    </location>
</feature>
<proteinExistence type="predicted"/>
<dbReference type="Gene3D" id="3.40.50.200">
    <property type="entry name" value="Peptidase S8/S53 domain"/>
    <property type="match status" value="1"/>
</dbReference>
<evidence type="ECO:0000256" key="8">
    <source>
        <dbReference type="SAM" id="SignalP"/>
    </source>
</evidence>
<evidence type="ECO:0000256" key="3">
    <source>
        <dbReference type="ARBA" id="ARBA00022723"/>
    </source>
</evidence>
<dbReference type="InterPro" id="IPR015366">
    <property type="entry name" value="S53_propep"/>
</dbReference>
<dbReference type="Pfam" id="PF04122">
    <property type="entry name" value="CW_binding_2"/>
    <property type="match status" value="3"/>
</dbReference>
<evidence type="ECO:0000259" key="9">
    <source>
        <dbReference type="PROSITE" id="PS51695"/>
    </source>
</evidence>
<dbReference type="Pfam" id="PF09286">
    <property type="entry name" value="Pro-kuma_activ"/>
    <property type="match status" value="1"/>
</dbReference>
<dbReference type="InterPro" id="IPR036852">
    <property type="entry name" value="Peptidase_S8/S53_dom_sf"/>
</dbReference>
<dbReference type="Gene3D" id="3.40.50.12090">
    <property type="match status" value="1"/>
</dbReference>
<evidence type="ECO:0000256" key="4">
    <source>
        <dbReference type="ARBA" id="ARBA00022801"/>
    </source>
</evidence>
<dbReference type="SUPFAM" id="SSF52743">
    <property type="entry name" value="Subtilisin-like"/>
    <property type="match status" value="1"/>
</dbReference>
<evidence type="ECO:0000256" key="5">
    <source>
        <dbReference type="ARBA" id="ARBA00022825"/>
    </source>
</evidence>
<organism evidence="10 11">
    <name type="scientific">Catenulispora pinistramenti</name>
    <dbReference type="NCBI Taxonomy" id="2705254"/>
    <lineage>
        <taxon>Bacteria</taxon>
        <taxon>Bacillati</taxon>
        <taxon>Actinomycetota</taxon>
        <taxon>Actinomycetes</taxon>
        <taxon>Catenulisporales</taxon>
        <taxon>Catenulisporaceae</taxon>
        <taxon>Catenulispora</taxon>
    </lineage>
</organism>
<feature type="domain" description="Peptidase S53" evidence="9">
    <location>
        <begin position="258"/>
        <end position="674"/>
    </location>
</feature>
<comment type="caution">
    <text evidence="10">The sequence shown here is derived from an EMBL/GenBank/DDBJ whole genome shotgun (WGS) entry which is preliminary data.</text>
</comment>
<keyword evidence="7" id="KW-0865">Zymogen</keyword>
<evidence type="ECO:0000256" key="6">
    <source>
        <dbReference type="ARBA" id="ARBA00022837"/>
    </source>
</evidence>
<dbReference type="RefSeq" id="WP_212020085.1">
    <property type="nucleotide sequence ID" value="NZ_JAAFYZ010000257.1"/>
</dbReference>
<dbReference type="InterPro" id="IPR030400">
    <property type="entry name" value="Sedolisin_dom"/>
</dbReference>
<dbReference type="EMBL" id="JAAFYZ010000257">
    <property type="protein sequence ID" value="MBS2553478.1"/>
    <property type="molecule type" value="Genomic_DNA"/>
</dbReference>
<keyword evidence="4" id="KW-0378">Hydrolase</keyword>
<evidence type="ECO:0000256" key="7">
    <source>
        <dbReference type="ARBA" id="ARBA00023145"/>
    </source>
</evidence>
<reference evidence="10 11" key="1">
    <citation type="submission" date="2020-02" db="EMBL/GenBank/DDBJ databases">
        <title>Acidophilic actinobacteria isolated from forest soil.</title>
        <authorList>
            <person name="Golinska P."/>
        </authorList>
    </citation>
    <scope>NUCLEOTIDE SEQUENCE [LARGE SCALE GENOMIC DNA]</scope>
    <source>
        <strain evidence="10 11">NL8</strain>
    </source>
</reference>
<accession>A0ABS5L544</accession>
<dbReference type="Proteomes" id="UP000730482">
    <property type="component" value="Unassembled WGS sequence"/>
</dbReference>
<keyword evidence="3" id="KW-0479">Metal-binding</keyword>
<dbReference type="InterPro" id="IPR050819">
    <property type="entry name" value="Tripeptidyl-peptidase_I"/>
</dbReference>
<evidence type="ECO:0000256" key="1">
    <source>
        <dbReference type="ARBA" id="ARBA00001913"/>
    </source>
</evidence>
<dbReference type="InterPro" id="IPR023828">
    <property type="entry name" value="Peptidase_S8_Ser-AS"/>
</dbReference>
<dbReference type="CDD" id="cd11377">
    <property type="entry name" value="Pro-peptidase_S53"/>
    <property type="match status" value="1"/>
</dbReference>
<keyword evidence="2" id="KW-0645">Protease</keyword>
<name>A0ABS5L544_9ACTN</name>
<comment type="cofactor">
    <cofactor evidence="1">
        <name>Ca(2+)</name>
        <dbReference type="ChEBI" id="CHEBI:29108"/>
    </cofactor>
</comment>
<gene>
    <name evidence="10" type="ORF">KGQ19_42160</name>
</gene>
<keyword evidence="11" id="KW-1185">Reference proteome</keyword>
<dbReference type="CDD" id="cd04056">
    <property type="entry name" value="Peptidases_S53"/>
    <property type="match status" value="1"/>
</dbReference>
<protein>
    <submittedName>
        <fullName evidence="10">Cell wall-binding repeat-containing protein</fullName>
    </submittedName>
</protein>
<evidence type="ECO:0000313" key="10">
    <source>
        <dbReference type="EMBL" id="MBS2553478.1"/>
    </source>
</evidence>
<dbReference type="SUPFAM" id="SSF54897">
    <property type="entry name" value="Protease propeptides/inhibitors"/>
    <property type="match status" value="1"/>
</dbReference>
<dbReference type="PANTHER" id="PTHR14218:SF15">
    <property type="entry name" value="TRIPEPTIDYL-PEPTIDASE 1"/>
    <property type="match status" value="1"/>
</dbReference>